<dbReference type="EMBL" id="CADEBD010000309">
    <property type="protein sequence ID" value="CAB3240911.1"/>
    <property type="molecule type" value="Genomic_DNA"/>
</dbReference>
<evidence type="ECO:0008006" key="3">
    <source>
        <dbReference type="Google" id="ProtNLM"/>
    </source>
</evidence>
<comment type="caution">
    <text evidence="1">The sequence shown here is derived from an EMBL/GenBank/DDBJ whole genome shotgun (WGS) entry which is preliminary data.</text>
</comment>
<dbReference type="OrthoDB" id="6434376at2759"/>
<proteinExistence type="predicted"/>
<dbReference type="SUPFAM" id="SSF50494">
    <property type="entry name" value="Trypsin-like serine proteases"/>
    <property type="match status" value="1"/>
</dbReference>
<protein>
    <recommendedName>
        <fullName evidence="3">Peptidase S1 domain-containing protein</fullName>
    </recommendedName>
</protein>
<accession>A0A8S1A6P6</accession>
<gene>
    <name evidence="1" type="ORF">APLA_LOCUS9310</name>
</gene>
<reference evidence="1 2" key="1">
    <citation type="submission" date="2020-04" db="EMBL/GenBank/DDBJ databases">
        <authorList>
            <person name="Wallbank WR R."/>
            <person name="Pardo Diaz C."/>
            <person name="Kozak K."/>
            <person name="Martin S."/>
            <person name="Jiggins C."/>
            <person name="Moest M."/>
            <person name="Warren A I."/>
            <person name="Byers J.R.P. K."/>
            <person name="Montejo-Kovacevich G."/>
            <person name="Yen C E."/>
        </authorList>
    </citation>
    <scope>NUCLEOTIDE SEQUENCE [LARGE SCALE GENOMIC DNA]</scope>
</reference>
<dbReference type="Proteomes" id="UP000494256">
    <property type="component" value="Unassembled WGS sequence"/>
</dbReference>
<organism evidence="1 2">
    <name type="scientific">Arctia plantaginis</name>
    <name type="common">Wood tiger moth</name>
    <name type="synonym">Phalaena plantaginis</name>
    <dbReference type="NCBI Taxonomy" id="874455"/>
    <lineage>
        <taxon>Eukaryota</taxon>
        <taxon>Metazoa</taxon>
        <taxon>Ecdysozoa</taxon>
        <taxon>Arthropoda</taxon>
        <taxon>Hexapoda</taxon>
        <taxon>Insecta</taxon>
        <taxon>Pterygota</taxon>
        <taxon>Neoptera</taxon>
        <taxon>Endopterygota</taxon>
        <taxon>Lepidoptera</taxon>
        <taxon>Glossata</taxon>
        <taxon>Ditrysia</taxon>
        <taxon>Noctuoidea</taxon>
        <taxon>Erebidae</taxon>
        <taxon>Arctiinae</taxon>
        <taxon>Arctia</taxon>
    </lineage>
</organism>
<evidence type="ECO:0000313" key="2">
    <source>
        <dbReference type="Proteomes" id="UP000494256"/>
    </source>
</evidence>
<name>A0A8S1A6P6_ARCPL</name>
<dbReference type="InterPro" id="IPR009003">
    <property type="entry name" value="Peptidase_S1_PA"/>
</dbReference>
<dbReference type="InterPro" id="IPR043504">
    <property type="entry name" value="Peptidase_S1_PA_chymotrypsin"/>
</dbReference>
<dbReference type="Gene3D" id="2.40.10.10">
    <property type="entry name" value="Trypsin-like serine proteases"/>
    <property type="match status" value="1"/>
</dbReference>
<sequence length="443" mass="51345">MWCEMKDLHFCHDDFSLNPPDGLLDEYSFPWLGFTQYLHEMTGLLHPNIAPRVVLVHKQFVIASAREMLKLPKHYKLGNMIFGDYEQEGKDCDLTSDDIMMGKRCPRAYMEMPFKEILPHPEFSRFRVNNSVALVQLLRPMKSPVPRDFDFEKMGKRTLQLYKDTDCMRYHNNTMMGNKDLSQFLCTSGCGMRPGTPIISHAPDGRFEVIGIAVGGSRCVDHEMRRSFNENPPFYIDVYPYVPWIINVINAHKIPKPYPEHFQLLEGGSLWIRPTWCGMSEINICHDDFNLNPTDGVLKDQTFPWLGFALYIHGLINSNIFEYYTIGQEVTGILHPARAPRVVLVHNQFVLTMARDVLKLPRLYKLGNVIFGEYEREEKDCGLTSQDILKGYKCPRAFIEIPLNEILPHPEFSRLHGPTLPTNIRGTPDKEKTEYRILNRLYK</sequence>
<evidence type="ECO:0000313" key="1">
    <source>
        <dbReference type="EMBL" id="CAB3240911.1"/>
    </source>
</evidence>
<dbReference type="AlphaFoldDB" id="A0A8S1A6P6"/>